<evidence type="ECO:0000313" key="2">
    <source>
        <dbReference type="EMBL" id="CAK9225782.1"/>
    </source>
</evidence>
<dbReference type="InterPro" id="IPR000073">
    <property type="entry name" value="AB_hydrolase_1"/>
</dbReference>
<gene>
    <name evidence="2" type="ORF">CSSPTR1EN2_LOCUS17896</name>
</gene>
<dbReference type="EMBL" id="OZ019897">
    <property type="protein sequence ID" value="CAK9225782.1"/>
    <property type="molecule type" value="Genomic_DNA"/>
</dbReference>
<dbReference type="SUPFAM" id="SSF53474">
    <property type="entry name" value="alpha/beta-Hydrolases"/>
    <property type="match status" value="1"/>
</dbReference>
<dbReference type="InterPro" id="IPR029058">
    <property type="entry name" value="AB_hydrolase_fold"/>
</dbReference>
<organism evidence="2 3">
    <name type="scientific">Sphagnum troendelagicum</name>
    <dbReference type="NCBI Taxonomy" id="128251"/>
    <lineage>
        <taxon>Eukaryota</taxon>
        <taxon>Viridiplantae</taxon>
        <taxon>Streptophyta</taxon>
        <taxon>Embryophyta</taxon>
        <taxon>Bryophyta</taxon>
        <taxon>Sphagnophytina</taxon>
        <taxon>Sphagnopsida</taxon>
        <taxon>Sphagnales</taxon>
        <taxon>Sphagnaceae</taxon>
        <taxon>Sphagnum</taxon>
    </lineage>
</organism>
<protein>
    <recommendedName>
        <fullName evidence="1">AB hydrolase-1 domain-containing protein</fullName>
    </recommendedName>
</protein>
<name>A0ABP0UN29_9BRYO</name>
<dbReference type="PANTHER" id="PTHR46438:SF9">
    <property type="entry name" value="AB HYDROLASE-1 DOMAIN-CONTAINING PROTEIN"/>
    <property type="match status" value="1"/>
</dbReference>
<feature type="domain" description="AB hydrolase-1" evidence="1">
    <location>
        <begin position="254"/>
        <end position="510"/>
    </location>
</feature>
<dbReference type="Proteomes" id="UP001497512">
    <property type="component" value="Chromosome 5"/>
</dbReference>
<keyword evidence="3" id="KW-1185">Reference proteome</keyword>
<accession>A0ABP0UN29</accession>
<dbReference type="PANTHER" id="PTHR46438">
    <property type="entry name" value="ALPHA/BETA-HYDROLASES SUPERFAMILY PROTEIN"/>
    <property type="match status" value="1"/>
</dbReference>
<sequence length="524" mass="57190">MEVACRAFFSAAAAAVPAELQALRDASPERRTGRRVSVAAIFLKRRVQFSNRHYSRHASVSASRPRHLKILGLDKHLRTSDKFANEFLNFSSCSFSCSSSQDCRAVQHHNPVIYAGVAATGPGMADESKEADLASALQRIVVSAKDIGLSEGTRTVTIKVCGVTSDNDLQRLQSQVLDLDGVGDVWLGPFIEGGLRGGSVTMQTEVENRLPLSMLIKSIQALDDALLVLPFKTNYWLWRGNKINYAVAGCGKPLILIHGFGGNAGHFARLIPYLAENYRVYAIDLLGFGASDKPANVEYGPELWADLVCDFAEEFAQEGAVLLGNSIGSLTVLSAAAKAGSELFKGIVLLNCAGGMNRKGLEQDGLALKLVGPIFVVVEYLLQKRKIANFLFNRFRTKENVKTILAQQAYHDKAAVTDNLVDILHHPSTDEGALDVFVKVFTGDPGPRPEALMPKIDLPLLLLWGEKDPWTPANGPVAKYFMKLAGERDNLFVETLPDVGHCPHDDRPELAAGRIHHFLSTFDL</sequence>
<proteinExistence type="predicted"/>
<dbReference type="PRINTS" id="PR00111">
    <property type="entry name" value="ABHYDROLASE"/>
</dbReference>
<dbReference type="Pfam" id="PF12697">
    <property type="entry name" value="Abhydrolase_6"/>
    <property type="match status" value="1"/>
</dbReference>
<evidence type="ECO:0000259" key="1">
    <source>
        <dbReference type="Pfam" id="PF12697"/>
    </source>
</evidence>
<dbReference type="Gene3D" id="3.40.50.1820">
    <property type="entry name" value="alpha/beta hydrolase"/>
    <property type="match status" value="1"/>
</dbReference>
<evidence type="ECO:0000313" key="3">
    <source>
        <dbReference type="Proteomes" id="UP001497512"/>
    </source>
</evidence>
<reference evidence="2" key="1">
    <citation type="submission" date="2024-02" db="EMBL/GenBank/DDBJ databases">
        <authorList>
            <consortium name="ELIXIR-Norway"/>
            <consortium name="Elixir Norway"/>
        </authorList>
    </citation>
    <scope>NUCLEOTIDE SEQUENCE</scope>
</reference>